<dbReference type="OrthoDB" id="5973657at2759"/>
<dbReference type="EMBL" id="CACVKT020006042">
    <property type="protein sequence ID" value="CAC5399562.1"/>
    <property type="molecule type" value="Genomic_DNA"/>
</dbReference>
<dbReference type="PANTHER" id="PTHR31751">
    <property type="entry name" value="SI:CH211-108C17.2-RELATED-RELATED"/>
    <property type="match status" value="1"/>
</dbReference>
<reference evidence="1 2" key="1">
    <citation type="submission" date="2020-06" db="EMBL/GenBank/DDBJ databases">
        <authorList>
            <person name="Li R."/>
            <person name="Bekaert M."/>
        </authorList>
    </citation>
    <scope>NUCLEOTIDE SEQUENCE [LARGE SCALE GENOMIC DNA]</scope>
    <source>
        <strain evidence="2">wild</strain>
    </source>
</reference>
<proteinExistence type="predicted"/>
<dbReference type="AlphaFoldDB" id="A0A6J8CXC1"/>
<evidence type="ECO:0000313" key="1">
    <source>
        <dbReference type="EMBL" id="CAC5399562.1"/>
    </source>
</evidence>
<sequence>MPADWFSSKILHYGVKSIESNMSGFDKELTMITVNTENHRLLAAVQVQKQKCLLLNPVDHPVRSDVVNWLYNFTLFLYSIEIKKSPMDLGQGLSGTLQGTFSHYRKWEDNEATLRLKTHHSETVMPINVALEKEGLIRALKWVGDNNLSIKTLVTDQHLQIGKYFRESELHIKHYFEVWHVAKASTPAGHGEEMVSKWLSVANHVQNIHTDHSDTFPSCKHRLLVGRNRKKKWLKPAKSSSHSNVPQSAPNHQELQNKFSFKFHVQRILFSGCRMQIHLYMGATIDQDEKAHQEKREPTTEGLWKIKGKTNIFLIMNVYG</sequence>
<gene>
    <name evidence="1" type="ORF">MCOR_33809</name>
</gene>
<protein>
    <submittedName>
        <fullName evidence="1">Uncharacterized protein</fullName>
    </submittedName>
</protein>
<name>A0A6J8CXC1_MYTCO</name>
<organism evidence="1 2">
    <name type="scientific">Mytilus coruscus</name>
    <name type="common">Sea mussel</name>
    <dbReference type="NCBI Taxonomy" id="42192"/>
    <lineage>
        <taxon>Eukaryota</taxon>
        <taxon>Metazoa</taxon>
        <taxon>Spiralia</taxon>
        <taxon>Lophotrochozoa</taxon>
        <taxon>Mollusca</taxon>
        <taxon>Bivalvia</taxon>
        <taxon>Autobranchia</taxon>
        <taxon>Pteriomorphia</taxon>
        <taxon>Mytilida</taxon>
        <taxon>Mytiloidea</taxon>
        <taxon>Mytilidae</taxon>
        <taxon>Mytilinae</taxon>
        <taxon>Mytilus</taxon>
    </lineage>
</organism>
<keyword evidence="2" id="KW-1185">Reference proteome</keyword>
<evidence type="ECO:0000313" key="2">
    <source>
        <dbReference type="Proteomes" id="UP000507470"/>
    </source>
</evidence>
<dbReference type="Proteomes" id="UP000507470">
    <property type="component" value="Unassembled WGS sequence"/>
</dbReference>
<dbReference type="PANTHER" id="PTHR31751:SF42">
    <property type="entry name" value="PROTEIN CBG10204"/>
    <property type="match status" value="1"/>
</dbReference>
<accession>A0A6J8CXC1</accession>